<feature type="domain" description="Thioredoxin-like fold" evidence="1">
    <location>
        <begin position="66"/>
        <end position="208"/>
    </location>
</feature>
<organism evidence="2 3">
    <name type="scientific">Staphylococcus equorum</name>
    <dbReference type="NCBI Taxonomy" id="246432"/>
    <lineage>
        <taxon>Bacteria</taxon>
        <taxon>Bacillati</taxon>
        <taxon>Bacillota</taxon>
        <taxon>Bacilli</taxon>
        <taxon>Bacillales</taxon>
        <taxon>Staphylococcaceae</taxon>
        <taxon>Staphylococcus</taxon>
    </lineage>
</organism>
<dbReference type="InterPro" id="IPR012336">
    <property type="entry name" value="Thioredoxin-like_fold"/>
</dbReference>
<gene>
    <name evidence="2" type="ORF">ASS94_00820</name>
</gene>
<accession>A0AAP7IFE7</accession>
<dbReference type="Pfam" id="PF13462">
    <property type="entry name" value="Thioredoxin_4"/>
    <property type="match status" value="1"/>
</dbReference>
<dbReference type="Proteomes" id="UP000095464">
    <property type="component" value="Unassembled WGS sequence"/>
</dbReference>
<dbReference type="AlphaFoldDB" id="A0AAP7IFE7"/>
<name>A0AAP7IFE7_9STAP</name>
<evidence type="ECO:0000259" key="1">
    <source>
        <dbReference type="Pfam" id="PF13462"/>
    </source>
</evidence>
<dbReference type="InterPro" id="IPR036249">
    <property type="entry name" value="Thioredoxin-like_sf"/>
</dbReference>
<proteinExistence type="predicted"/>
<evidence type="ECO:0000313" key="2">
    <source>
        <dbReference type="EMBL" id="OEK58897.1"/>
    </source>
</evidence>
<dbReference type="RefSeq" id="WP_069854297.1">
    <property type="nucleotide sequence ID" value="NZ_LNPX01000004.1"/>
</dbReference>
<evidence type="ECO:0000313" key="3">
    <source>
        <dbReference type="Proteomes" id="UP000095464"/>
    </source>
</evidence>
<dbReference type="Gene3D" id="3.40.30.10">
    <property type="entry name" value="Glutaredoxin"/>
    <property type="match status" value="1"/>
</dbReference>
<reference evidence="3" key="1">
    <citation type="submission" date="2015-11" db="EMBL/GenBank/DDBJ databases">
        <title>Genomic diversity of Staphylococcus saprophyticus strains from urinary tract infections, animal surfaces, and fermented foods.</title>
        <authorList>
            <person name="Wolfe B.E."/>
        </authorList>
    </citation>
    <scope>NUCLEOTIDE SEQUENCE [LARGE SCALE GENOMIC DNA]</scope>
    <source>
        <strain evidence="3">738_7</strain>
    </source>
</reference>
<sequence length="217" mass="25278">MAKRHYKFVVILGLLLVIFIAFGIYKLYSNEQEQKNAKDPEVVLEKQNNFIKEHHYLSEGKSNEIHVVAFTDYRCPHCADYHKNTKSKMLQKYIDNGTIKYTELQYPVIDKASKKYEIMSLVLQKHGTIEDFKTFSDKSYQSSSVDNDPVKTLKRVDLNDKEEKNMIDIYKNNPPKSNKSQIKNELKVTSTPTIFVNGKYIKDTNVLEDAIKQEIDN</sequence>
<dbReference type="SUPFAM" id="SSF52833">
    <property type="entry name" value="Thioredoxin-like"/>
    <property type="match status" value="1"/>
</dbReference>
<protein>
    <recommendedName>
        <fullName evidence="1">Thioredoxin-like fold domain-containing protein</fullName>
    </recommendedName>
</protein>
<comment type="caution">
    <text evidence="2">The sequence shown here is derived from an EMBL/GenBank/DDBJ whole genome shotgun (WGS) entry which is preliminary data.</text>
</comment>
<dbReference type="EMBL" id="LNPX01000004">
    <property type="protein sequence ID" value="OEK58897.1"/>
    <property type="molecule type" value="Genomic_DNA"/>
</dbReference>